<keyword evidence="3" id="KW-0808">Transferase</keyword>
<dbReference type="AlphaFoldDB" id="A0A508SX62"/>
<evidence type="ECO:0000313" key="8">
    <source>
        <dbReference type="EMBL" id="VIO65568.1"/>
    </source>
</evidence>
<dbReference type="InterPro" id="IPR005490">
    <property type="entry name" value="LD_TPept_cat_dom"/>
</dbReference>
<organism evidence="8 9">
    <name type="scientific">Bradyrhizobium ivorense</name>
    <dbReference type="NCBI Taxonomy" id="2511166"/>
    <lineage>
        <taxon>Bacteria</taxon>
        <taxon>Pseudomonadati</taxon>
        <taxon>Pseudomonadota</taxon>
        <taxon>Alphaproteobacteria</taxon>
        <taxon>Hyphomicrobiales</taxon>
        <taxon>Nitrobacteraceae</taxon>
        <taxon>Bradyrhizobium</taxon>
    </lineage>
</organism>
<dbReference type="GO" id="GO:0008360">
    <property type="term" value="P:regulation of cell shape"/>
    <property type="evidence" value="ECO:0007669"/>
    <property type="project" value="UniProtKB-KW"/>
</dbReference>
<accession>A0A508SX62</accession>
<dbReference type="EMBL" id="CAADFC020000004">
    <property type="protein sequence ID" value="VIO65568.1"/>
    <property type="molecule type" value="Genomic_DNA"/>
</dbReference>
<keyword evidence="9" id="KW-1185">Reference proteome</keyword>
<evidence type="ECO:0000256" key="2">
    <source>
        <dbReference type="ARBA" id="ARBA00005992"/>
    </source>
</evidence>
<name>A0A508SX62_9BRAD</name>
<dbReference type="UniPathway" id="UPA00219"/>
<comment type="pathway">
    <text evidence="1">Cell wall biogenesis; peptidoglycan biosynthesis.</text>
</comment>
<evidence type="ECO:0000256" key="6">
    <source>
        <dbReference type="ARBA" id="ARBA00023316"/>
    </source>
</evidence>
<keyword evidence="4" id="KW-0133">Cell shape</keyword>
<sequence length="212" mass="23672">MSCNTAGIVQMGLSRQVRFGTILKGRPAISITYMTERRDHLLSSVHVQRAAGDPRRGWLSAGGWTVPVALGRGGILANKREGDGGTPRGIYHPLRLWWRADRHQRPKTFLPTRPIRLDDAWCEDPADRHYNQPIRLGAEQAGDRLTRADHLYDFIVEIDHNAAPRVAGRGSAVFLHLARPNFAPTAGCVSMTKASMLRLLRRMSPRTRIVIG</sequence>
<dbReference type="PANTHER" id="PTHR38589:SF1">
    <property type="entry name" value="BLR0621 PROTEIN"/>
    <property type="match status" value="1"/>
</dbReference>
<dbReference type="Proteomes" id="UP000328092">
    <property type="component" value="Unassembled WGS sequence"/>
</dbReference>
<protein>
    <recommendedName>
        <fullName evidence="7">L,D-TPase catalytic domain-containing protein</fullName>
    </recommendedName>
</protein>
<proteinExistence type="inferred from homology"/>
<dbReference type="GO" id="GO:0009252">
    <property type="term" value="P:peptidoglycan biosynthetic process"/>
    <property type="evidence" value="ECO:0007669"/>
    <property type="project" value="UniProtKB-UniPathway"/>
</dbReference>
<evidence type="ECO:0000256" key="5">
    <source>
        <dbReference type="ARBA" id="ARBA00022984"/>
    </source>
</evidence>
<dbReference type="GO" id="GO:0004180">
    <property type="term" value="F:carboxypeptidase activity"/>
    <property type="evidence" value="ECO:0007669"/>
    <property type="project" value="UniProtKB-ARBA"/>
</dbReference>
<evidence type="ECO:0000256" key="3">
    <source>
        <dbReference type="ARBA" id="ARBA00022679"/>
    </source>
</evidence>
<evidence type="ECO:0000256" key="1">
    <source>
        <dbReference type="ARBA" id="ARBA00004752"/>
    </source>
</evidence>
<dbReference type="Pfam" id="PF03734">
    <property type="entry name" value="YkuD"/>
    <property type="match status" value="1"/>
</dbReference>
<keyword evidence="6" id="KW-0961">Cell wall biogenesis/degradation</keyword>
<evidence type="ECO:0000313" key="9">
    <source>
        <dbReference type="Proteomes" id="UP000328092"/>
    </source>
</evidence>
<dbReference type="PANTHER" id="PTHR38589">
    <property type="entry name" value="BLR0621 PROTEIN"/>
    <property type="match status" value="1"/>
</dbReference>
<comment type="similarity">
    <text evidence="2">Belongs to the YkuD family.</text>
</comment>
<evidence type="ECO:0000259" key="7">
    <source>
        <dbReference type="Pfam" id="PF03734"/>
    </source>
</evidence>
<gene>
    <name evidence="8" type="ORF">CI1B_06740</name>
</gene>
<dbReference type="SUPFAM" id="SSF141523">
    <property type="entry name" value="L,D-transpeptidase catalytic domain-like"/>
    <property type="match status" value="1"/>
</dbReference>
<feature type="domain" description="L,D-TPase catalytic" evidence="7">
    <location>
        <begin position="64"/>
        <end position="211"/>
    </location>
</feature>
<dbReference type="GO" id="GO:0071555">
    <property type="term" value="P:cell wall organization"/>
    <property type="evidence" value="ECO:0007669"/>
    <property type="project" value="UniProtKB-KW"/>
</dbReference>
<dbReference type="GO" id="GO:0016740">
    <property type="term" value="F:transferase activity"/>
    <property type="evidence" value="ECO:0007669"/>
    <property type="project" value="UniProtKB-KW"/>
</dbReference>
<evidence type="ECO:0000256" key="4">
    <source>
        <dbReference type="ARBA" id="ARBA00022960"/>
    </source>
</evidence>
<reference evidence="8" key="1">
    <citation type="submission" date="2019-02" db="EMBL/GenBank/DDBJ databases">
        <authorList>
            <person name="Pothier F.J."/>
        </authorList>
    </citation>
    <scope>NUCLEOTIDE SEQUENCE</scope>
    <source>
        <strain evidence="8">CI-1B</strain>
    </source>
</reference>
<dbReference type="InterPro" id="IPR038063">
    <property type="entry name" value="Transpep_catalytic_dom"/>
</dbReference>
<comment type="caution">
    <text evidence="8">The sequence shown here is derived from an EMBL/GenBank/DDBJ whole genome shotgun (WGS) entry which is preliminary data.</text>
</comment>
<keyword evidence="5" id="KW-0573">Peptidoglycan synthesis</keyword>